<accession>A0ABR3HAW0</accession>
<dbReference type="Pfam" id="PF01868">
    <property type="entry name" value="RNase_P-MRP_p29"/>
    <property type="match status" value="1"/>
</dbReference>
<dbReference type="InterPro" id="IPR036980">
    <property type="entry name" value="RNase_P/MRP_Rpp29_sf"/>
</dbReference>
<comment type="similarity">
    <text evidence="2">Belongs to the eukaryotic/archaeal RNase P protein component 1 family.</text>
</comment>
<evidence type="ECO:0000256" key="2">
    <source>
        <dbReference type="ARBA" id="ARBA00006181"/>
    </source>
</evidence>
<evidence type="ECO:0000256" key="5">
    <source>
        <dbReference type="PIRNR" id="PIRNR027081"/>
    </source>
</evidence>
<comment type="subcellular location">
    <subcellularLocation>
        <location evidence="5">Nucleus</location>
        <location evidence="5">Nucleolus</location>
    </subcellularLocation>
</comment>
<sequence>MSSEENVDKEAIQAIVNFVKSNVPRSDVPNVEAELKKDFVLAKRKSKTRKQKAKKKKIRNLTRKEKKSLGFYSIPRHSVKYADVEPMNAIWLEYITNMLDLDKEIPELNSKSWETFTQTLYKADFHGSILAVVRSKCPSYIGKKGICIMDTRNTFKIVSKDNTVTTLPKRDCVFDMYLKKIKVTLFGKHLCVRPAERSTKKFKTQLLPDL</sequence>
<dbReference type="PANTHER" id="PTHR13348">
    <property type="entry name" value="RIBONUCLEASE P SUBUNIT P29"/>
    <property type="match status" value="1"/>
</dbReference>
<dbReference type="InterPro" id="IPR023534">
    <property type="entry name" value="Rof/RNase_P-like"/>
</dbReference>
<keyword evidence="5" id="KW-0539">Nucleus</keyword>
<keyword evidence="5" id="KW-0819">tRNA processing</keyword>
<comment type="caution">
    <text evidence="6">The sequence shown here is derived from an EMBL/GenBank/DDBJ whole genome shotgun (WGS) entry which is preliminary data.</text>
</comment>
<organism evidence="6 7">
    <name type="scientific">Loxostege sticticalis</name>
    <name type="common">Beet webworm moth</name>
    <dbReference type="NCBI Taxonomy" id="481309"/>
    <lineage>
        <taxon>Eukaryota</taxon>
        <taxon>Metazoa</taxon>
        <taxon>Ecdysozoa</taxon>
        <taxon>Arthropoda</taxon>
        <taxon>Hexapoda</taxon>
        <taxon>Insecta</taxon>
        <taxon>Pterygota</taxon>
        <taxon>Neoptera</taxon>
        <taxon>Endopterygota</taxon>
        <taxon>Lepidoptera</taxon>
        <taxon>Glossata</taxon>
        <taxon>Ditrysia</taxon>
        <taxon>Pyraloidea</taxon>
        <taxon>Crambidae</taxon>
        <taxon>Pyraustinae</taxon>
        <taxon>Loxostege</taxon>
    </lineage>
</organism>
<dbReference type="Proteomes" id="UP001549920">
    <property type="component" value="Unassembled WGS sequence"/>
</dbReference>
<comment type="subunit">
    <text evidence="4">Component of nuclear RNase P and RNase MRP ribonucleoproteins. RNase P consists of a catalytic RNA moiety and 10 different protein chains; POP1, POP4, POP5, POP7, RPP14, RPP21, RPP25, RPP30, RPP38 and RPP40. Within the RNase P complex, POP1, POP7 and RPP25 form the 'finger' subcomplex, POP5, RPP14, RPP40 and homodimeric RPP30 form the 'palm' subcomplex, and RPP21, POP4 and RPP38 form the 'wrist' subcomplex. All subunits of the RNase P complex interact with the catalytic RNA. Several subunits of RNase P are also part of the RNase MRP complex. RNase MRP consists of a catalytic RNA moiety and about 8 protein subunits; POP1, POP7, RPP25, RPP30, RPP38, RPP40 and possibly also POP4 and POP5.</text>
</comment>
<keyword evidence="7" id="KW-1185">Reference proteome</keyword>
<name>A0ABR3HAW0_LOXSC</name>
<dbReference type="SUPFAM" id="SSF101744">
    <property type="entry name" value="Rof/RNase P subunit-like"/>
    <property type="match status" value="1"/>
</dbReference>
<evidence type="ECO:0000313" key="7">
    <source>
        <dbReference type="Proteomes" id="UP001549920"/>
    </source>
</evidence>
<evidence type="ECO:0000256" key="1">
    <source>
        <dbReference type="ARBA" id="ARBA00002435"/>
    </source>
</evidence>
<dbReference type="InterPro" id="IPR002730">
    <property type="entry name" value="Rpp29/RNP1"/>
</dbReference>
<comment type="function">
    <text evidence="1 5">Component of ribonuclease P, a ribonucleoprotein complex that generates mature tRNA molecules by cleaving their 5'-ends.</text>
</comment>
<evidence type="ECO:0000313" key="6">
    <source>
        <dbReference type="EMBL" id="KAL0867554.1"/>
    </source>
</evidence>
<dbReference type="PANTHER" id="PTHR13348:SF0">
    <property type="entry name" value="RIBONUCLEASE P PROTEIN SUBUNIT P29"/>
    <property type="match status" value="1"/>
</dbReference>
<evidence type="ECO:0000256" key="3">
    <source>
        <dbReference type="ARBA" id="ARBA00016225"/>
    </source>
</evidence>
<protein>
    <recommendedName>
        <fullName evidence="3 5">Ribonuclease P protein subunit p29</fullName>
    </recommendedName>
</protein>
<reference evidence="6 7" key="1">
    <citation type="submission" date="2024-06" db="EMBL/GenBank/DDBJ databases">
        <title>A chromosome-level genome assembly of beet webworm, Loxostege sticticalis.</title>
        <authorList>
            <person name="Zhang Y."/>
        </authorList>
    </citation>
    <scope>NUCLEOTIDE SEQUENCE [LARGE SCALE GENOMIC DNA]</scope>
    <source>
        <strain evidence="6">AQ026</strain>
        <tissue evidence="6">Whole body</tissue>
    </source>
</reference>
<evidence type="ECO:0000256" key="4">
    <source>
        <dbReference type="ARBA" id="ARBA00046486"/>
    </source>
</evidence>
<gene>
    <name evidence="6" type="ORF">ABMA27_008324</name>
</gene>
<dbReference type="PIRSF" id="PIRSF027081">
    <property type="entry name" value="RNase_P/MRP_p29_subunit"/>
    <property type="match status" value="1"/>
</dbReference>
<dbReference type="SMART" id="SM00538">
    <property type="entry name" value="POP4"/>
    <property type="match status" value="1"/>
</dbReference>
<proteinExistence type="inferred from homology"/>
<dbReference type="EMBL" id="JBEUOH010000022">
    <property type="protein sequence ID" value="KAL0867554.1"/>
    <property type="molecule type" value="Genomic_DNA"/>
</dbReference>
<dbReference type="Gene3D" id="2.30.30.210">
    <property type="entry name" value="Ribonuclease P/MRP, subunit p29"/>
    <property type="match status" value="1"/>
</dbReference>
<dbReference type="InterPro" id="IPR016848">
    <property type="entry name" value="RNase_P/MRP_Rpp29-subunit"/>
</dbReference>